<evidence type="ECO:0000313" key="2">
    <source>
        <dbReference type="EMBL" id="QPG06698.1"/>
    </source>
</evidence>
<dbReference type="GO" id="GO:0032259">
    <property type="term" value="P:methylation"/>
    <property type="evidence" value="ECO:0007669"/>
    <property type="project" value="UniProtKB-KW"/>
</dbReference>
<evidence type="ECO:0000313" key="3">
    <source>
        <dbReference type="Proteomes" id="UP000595095"/>
    </source>
</evidence>
<dbReference type="Gene3D" id="3.40.50.150">
    <property type="entry name" value="Vaccinia Virus protein VP39"/>
    <property type="match status" value="1"/>
</dbReference>
<gene>
    <name evidence="2" type="ORF">IT774_06005</name>
</gene>
<dbReference type="Proteomes" id="UP000595095">
    <property type="component" value="Chromosome"/>
</dbReference>
<protein>
    <submittedName>
        <fullName evidence="2">Methyltransferase domain-containing protein</fullName>
    </submittedName>
</protein>
<keyword evidence="2" id="KW-0808">Transferase</keyword>
<name>A0A7S9DZB4_9ALTE</name>
<keyword evidence="3" id="KW-1185">Reference proteome</keyword>
<accession>A0A7S9DZB4</accession>
<dbReference type="InterPro" id="IPR013216">
    <property type="entry name" value="Methyltransf_11"/>
</dbReference>
<dbReference type="AlphaFoldDB" id="A0A7S9DZB4"/>
<keyword evidence="2" id="KW-0489">Methyltransferase</keyword>
<dbReference type="SUPFAM" id="SSF53335">
    <property type="entry name" value="S-adenosyl-L-methionine-dependent methyltransferases"/>
    <property type="match status" value="1"/>
</dbReference>
<dbReference type="KEGG" id="smaa:IT774_06005"/>
<reference evidence="2 3" key="1">
    <citation type="submission" date="2020-11" db="EMBL/GenBank/DDBJ databases">
        <title>Complete genome sequence for Salinimonas sp. strain G2-b.</title>
        <authorList>
            <person name="Park S.-J."/>
        </authorList>
    </citation>
    <scope>NUCLEOTIDE SEQUENCE [LARGE SCALE GENOMIC DNA]</scope>
    <source>
        <strain evidence="2 3">G2-b</strain>
    </source>
</reference>
<dbReference type="RefSeq" id="WP_195811773.1">
    <property type="nucleotide sequence ID" value="NZ_CP064795.1"/>
</dbReference>
<proteinExistence type="predicted"/>
<evidence type="ECO:0000259" key="1">
    <source>
        <dbReference type="Pfam" id="PF08241"/>
    </source>
</evidence>
<dbReference type="EMBL" id="CP064795">
    <property type="protein sequence ID" value="QPG06698.1"/>
    <property type="molecule type" value="Genomic_DNA"/>
</dbReference>
<sequence>MRSALRKKVPRYPTDWSEFTGGAAIKRAVATVSDELSQRIFGYHLVKLGNLSSQIELTRCAVNHQFGQTPGLSPFGSVVAEASELPYVENSIDGFLLANELDFAQDPHQILREVDRCMTPSGHIILSGFNPYSLTGLGRYLPIKRDNVLHEAGCYSAHRVKDWLGLLGYDIIEQRNILFSMLFFNQRKRLPTRWHHQLSRYLPWCSSVYVILARKRVWPMTTVRPRWKLNPRFSTVGAGLSASVSHSETPAQ</sequence>
<dbReference type="InterPro" id="IPR029063">
    <property type="entry name" value="SAM-dependent_MTases_sf"/>
</dbReference>
<dbReference type="Pfam" id="PF08241">
    <property type="entry name" value="Methyltransf_11"/>
    <property type="match status" value="1"/>
</dbReference>
<feature type="domain" description="Methyltransferase type 11" evidence="1">
    <location>
        <begin position="68"/>
        <end position="126"/>
    </location>
</feature>
<dbReference type="GO" id="GO:0008757">
    <property type="term" value="F:S-adenosylmethionine-dependent methyltransferase activity"/>
    <property type="evidence" value="ECO:0007669"/>
    <property type="project" value="InterPro"/>
</dbReference>
<organism evidence="2 3">
    <name type="scientific">Salinimonas marina</name>
    <dbReference type="NCBI Taxonomy" id="2785918"/>
    <lineage>
        <taxon>Bacteria</taxon>
        <taxon>Pseudomonadati</taxon>
        <taxon>Pseudomonadota</taxon>
        <taxon>Gammaproteobacteria</taxon>
        <taxon>Alteromonadales</taxon>
        <taxon>Alteromonadaceae</taxon>
        <taxon>Alteromonas/Salinimonas group</taxon>
        <taxon>Salinimonas</taxon>
    </lineage>
</organism>